<evidence type="ECO:0000256" key="10">
    <source>
        <dbReference type="ARBA" id="ARBA00023242"/>
    </source>
</evidence>
<feature type="compositionally biased region" description="Polar residues" evidence="12">
    <location>
        <begin position="411"/>
        <end position="425"/>
    </location>
</feature>
<keyword evidence="10" id="KW-0539">Nucleus</keyword>
<feature type="domain" description="G-patch" evidence="14">
    <location>
        <begin position="361"/>
        <end position="407"/>
    </location>
</feature>
<dbReference type="GO" id="GO:0000978">
    <property type="term" value="F:RNA polymerase II cis-regulatory region sequence-specific DNA binding"/>
    <property type="evidence" value="ECO:0007669"/>
    <property type="project" value="TreeGrafter"/>
</dbReference>
<keyword evidence="6 11" id="KW-0862">Zinc</keyword>
<dbReference type="InterPro" id="IPR041367">
    <property type="entry name" value="Znf-CCCH_4"/>
</dbReference>
<reference evidence="15" key="2">
    <citation type="submission" date="2025-09" db="UniProtKB">
        <authorList>
            <consortium name="Ensembl"/>
        </authorList>
    </citation>
    <scope>IDENTIFICATION</scope>
</reference>
<dbReference type="Proteomes" id="UP000265000">
    <property type="component" value="Unplaced"/>
</dbReference>
<comment type="subcellular location">
    <subcellularLocation>
        <location evidence="1">Nucleus</location>
    </subcellularLocation>
</comment>
<proteinExistence type="predicted"/>
<sequence length="561" mass="61362">MTGGITARATSAKRSGRFDGGPACPTLCQAVKMDEETLEAAIAAYGAQLQQVEAALSAGLDPSQEPDLLRLKEDLCQLIELTESSLVSVKKSQLLASLEDSSDLHTNTSEAAADSSRANESLSAEFANFYSELGECSGSSSETRERDEDVEGRRGDCEEEEDEEDEEGEDELSGTKVRAPYRTSWGTLEYHNAMVVGGEPADGEEAQVRVLYVYPTQKSMKPCPFYLEDKCRFLENCRFSHGEVVYVSELREFIESDLSNLEEGSACLARHEDGIWYPAKIKEIDSGFYTVKFDSLLMKDAVVEADGVIPPLREDDPLSSDSDSDDTGDGDSLGYAKVLDSAAESAVTVNSASFGGWEAHTRGIGSKLMLKMGYEYGKGLGKMQEGRVEPVTAVVLPKGKSLDQCAELTQRRTQSRTAKDGTQTGRPKRRRKPKVSTGGRRTVFDFLNHQLGGKSSDPAEGGAAVPSGATGVEAYRAGKSTKRSLNVKLFQAAERVAQTEREIQKLSESLGRQTSRDSSRVKQLEEKLSAARRLLAQQKAHELSIQREHRKADTHKKMTEF</sequence>
<dbReference type="GO" id="GO:0008270">
    <property type="term" value="F:zinc ion binding"/>
    <property type="evidence" value="ECO:0007669"/>
    <property type="project" value="UniProtKB-KW"/>
</dbReference>
<feature type="compositionally biased region" description="Basic and acidic residues" evidence="12">
    <location>
        <begin position="142"/>
        <end position="156"/>
    </location>
</feature>
<evidence type="ECO:0000256" key="9">
    <source>
        <dbReference type="ARBA" id="ARBA00023163"/>
    </source>
</evidence>
<protein>
    <recommendedName>
        <fullName evidence="2">Zinc finger CCCH-type with G patch domain-containing protein</fullName>
    </recommendedName>
</protein>
<feature type="region of interest" description="Disordered" evidence="12">
    <location>
        <begin position="408"/>
        <end position="441"/>
    </location>
</feature>
<evidence type="ECO:0000256" key="7">
    <source>
        <dbReference type="ARBA" id="ARBA00023015"/>
    </source>
</evidence>
<dbReference type="InterPro" id="IPR000467">
    <property type="entry name" value="G_patch_dom"/>
</dbReference>
<accession>A0A3Q2P8Z1</accession>
<dbReference type="CDD" id="cd20384">
    <property type="entry name" value="Tudor_ZGPAT"/>
    <property type="match status" value="1"/>
</dbReference>
<evidence type="ECO:0000313" key="16">
    <source>
        <dbReference type="Proteomes" id="UP000265000"/>
    </source>
</evidence>
<evidence type="ECO:0000256" key="3">
    <source>
        <dbReference type="ARBA" id="ARBA00022491"/>
    </source>
</evidence>
<dbReference type="Ensembl" id="ENSFHET00000001603.1">
    <property type="protein sequence ID" value="ENSFHEP00000008762.1"/>
    <property type="gene ID" value="ENSFHEG00000009966.1"/>
</dbReference>
<keyword evidence="4 11" id="KW-0479">Metal-binding</keyword>
<dbReference type="PANTHER" id="PTHR46297">
    <property type="entry name" value="ZINC FINGER CCCH-TYPE WITH G PATCH DOMAIN-CONTAINING PROTEIN"/>
    <property type="match status" value="1"/>
</dbReference>
<keyword evidence="8" id="KW-0238">DNA-binding</keyword>
<feature type="compositionally biased region" description="Acidic residues" evidence="12">
    <location>
        <begin position="157"/>
        <end position="172"/>
    </location>
</feature>
<dbReference type="InterPro" id="IPR002999">
    <property type="entry name" value="Tudor"/>
</dbReference>
<dbReference type="Pfam" id="PF01585">
    <property type="entry name" value="G-patch"/>
    <property type="match status" value="1"/>
</dbReference>
<feature type="region of interest" description="Disordered" evidence="12">
    <location>
        <begin position="539"/>
        <end position="561"/>
    </location>
</feature>
<evidence type="ECO:0000256" key="8">
    <source>
        <dbReference type="ARBA" id="ARBA00023125"/>
    </source>
</evidence>
<evidence type="ECO:0000259" key="13">
    <source>
        <dbReference type="PROSITE" id="PS50103"/>
    </source>
</evidence>
<dbReference type="STRING" id="8078.ENSFHEP00000008762"/>
<organism evidence="15 16">
    <name type="scientific">Fundulus heteroclitus</name>
    <name type="common">Killifish</name>
    <name type="synonym">Mummichog</name>
    <dbReference type="NCBI Taxonomy" id="8078"/>
    <lineage>
        <taxon>Eukaryota</taxon>
        <taxon>Metazoa</taxon>
        <taxon>Chordata</taxon>
        <taxon>Craniata</taxon>
        <taxon>Vertebrata</taxon>
        <taxon>Euteleostomi</taxon>
        <taxon>Actinopterygii</taxon>
        <taxon>Neopterygii</taxon>
        <taxon>Teleostei</taxon>
        <taxon>Neoteleostei</taxon>
        <taxon>Acanthomorphata</taxon>
        <taxon>Ovalentaria</taxon>
        <taxon>Atherinomorphae</taxon>
        <taxon>Cyprinodontiformes</taxon>
        <taxon>Fundulidae</taxon>
        <taxon>Fundulus</taxon>
    </lineage>
</organism>
<dbReference type="AlphaFoldDB" id="A0A3Q2P8Z1"/>
<dbReference type="SUPFAM" id="SSF63748">
    <property type="entry name" value="Tudor/PWWP/MBT"/>
    <property type="match status" value="1"/>
</dbReference>
<evidence type="ECO:0000256" key="5">
    <source>
        <dbReference type="ARBA" id="ARBA00022771"/>
    </source>
</evidence>
<evidence type="ECO:0000313" key="15">
    <source>
        <dbReference type="Ensembl" id="ENSFHEP00000008762.1"/>
    </source>
</evidence>
<keyword evidence="16" id="KW-1185">Reference proteome</keyword>
<keyword evidence="9" id="KW-0804">Transcription</keyword>
<dbReference type="GO" id="GO:0005634">
    <property type="term" value="C:nucleus"/>
    <property type="evidence" value="ECO:0007669"/>
    <property type="project" value="UniProtKB-SubCell"/>
</dbReference>
<feature type="domain" description="C3H1-type" evidence="13">
    <location>
        <begin position="217"/>
        <end position="244"/>
    </location>
</feature>
<feature type="region of interest" description="Disordered" evidence="12">
    <location>
        <begin position="134"/>
        <end position="177"/>
    </location>
</feature>
<feature type="region of interest" description="Disordered" evidence="12">
    <location>
        <begin position="310"/>
        <end position="333"/>
    </location>
</feature>
<keyword evidence="5 11" id="KW-0863">Zinc-finger</keyword>
<dbReference type="PROSITE" id="PS50174">
    <property type="entry name" value="G_PATCH"/>
    <property type="match status" value="1"/>
</dbReference>
<dbReference type="SMART" id="SM00443">
    <property type="entry name" value="G_patch"/>
    <property type="match status" value="1"/>
</dbReference>
<dbReference type="Gene3D" id="2.30.30.1190">
    <property type="match status" value="1"/>
</dbReference>
<keyword evidence="7" id="KW-0805">Transcription regulation</keyword>
<dbReference type="Gene3D" id="2.30.30.140">
    <property type="match status" value="1"/>
</dbReference>
<name>A0A3Q2P8Z1_FUNHE</name>
<dbReference type="GeneTree" id="ENSGT00390000000732"/>
<evidence type="ECO:0000256" key="11">
    <source>
        <dbReference type="PROSITE-ProRule" id="PRU00723"/>
    </source>
</evidence>
<dbReference type="PANTHER" id="PTHR46297:SF1">
    <property type="entry name" value="ZINC FINGER CCCH-TYPE WITH G PATCH DOMAIN-CONTAINING PROTEIN"/>
    <property type="match status" value="1"/>
</dbReference>
<reference evidence="15" key="1">
    <citation type="submission" date="2025-08" db="UniProtKB">
        <authorList>
            <consortium name="Ensembl"/>
        </authorList>
    </citation>
    <scope>IDENTIFICATION</scope>
</reference>
<evidence type="ECO:0000256" key="2">
    <source>
        <dbReference type="ARBA" id="ARBA00022414"/>
    </source>
</evidence>
<dbReference type="Pfam" id="PF18044">
    <property type="entry name" value="zf-CCCH_4"/>
    <property type="match status" value="1"/>
</dbReference>
<keyword evidence="3" id="KW-0678">Repressor</keyword>
<evidence type="ECO:0000256" key="4">
    <source>
        <dbReference type="ARBA" id="ARBA00022723"/>
    </source>
</evidence>
<evidence type="ECO:0000256" key="12">
    <source>
        <dbReference type="SAM" id="MobiDB-lite"/>
    </source>
</evidence>
<evidence type="ECO:0000259" key="14">
    <source>
        <dbReference type="PROSITE" id="PS50174"/>
    </source>
</evidence>
<dbReference type="InterPro" id="IPR000571">
    <property type="entry name" value="Znf_CCCH"/>
</dbReference>
<evidence type="ECO:0000256" key="6">
    <source>
        <dbReference type="ARBA" id="ARBA00022833"/>
    </source>
</evidence>
<feature type="zinc finger region" description="C3H1-type" evidence="11">
    <location>
        <begin position="217"/>
        <end position="244"/>
    </location>
</feature>
<dbReference type="GO" id="GO:0001227">
    <property type="term" value="F:DNA-binding transcription repressor activity, RNA polymerase II-specific"/>
    <property type="evidence" value="ECO:0007669"/>
    <property type="project" value="TreeGrafter"/>
</dbReference>
<dbReference type="SMART" id="SM00333">
    <property type="entry name" value="TUDOR"/>
    <property type="match status" value="1"/>
</dbReference>
<evidence type="ECO:0000256" key="1">
    <source>
        <dbReference type="ARBA" id="ARBA00004123"/>
    </source>
</evidence>
<dbReference type="PROSITE" id="PS50103">
    <property type="entry name" value="ZF_C3H1"/>
    <property type="match status" value="1"/>
</dbReference>